<feature type="domain" description="ATP-dependent RecD2 DNA helicase SH3" evidence="6">
    <location>
        <begin position="594"/>
        <end position="666"/>
    </location>
</feature>
<dbReference type="Proteomes" id="UP000028700">
    <property type="component" value="Unassembled WGS sequence"/>
</dbReference>
<evidence type="ECO:0000256" key="3">
    <source>
        <dbReference type="HAMAP-Rule" id="MF_01488"/>
    </source>
</evidence>
<dbReference type="SUPFAM" id="SSF52540">
    <property type="entry name" value="P-loop containing nucleoside triphosphate hydrolases"/>
    <property type="match status" value="2"/>
</dbReference>
<dbReference type="InterPro" id="IPR027417">
    <property type="entry name" value="P-loop_NTPase"/>
</dbReference>
<comment type="caution">
    <text evidence="8">The sequence shown here is derived from an EMBL/GenBank/DDBJ whole genome shotgun (WGS) entry which is preliminary data.</text>
</comment>
<feature type="binding site" evidence="3">
    <location>
        <begin position="371"/>
        <end position="375"/>
    </location>
    <ligand>
        <name>ATP</name>
        <dbReference type="ChEBI" id="CHEBI:30616"/>
    </ligand>
</feature>
<comment type="function">
    <text evidence="3">DNA-dependent ATPase and ATP-dependent 5'-3' DNA helicase. Has no activity on blunt DNA or DNA with 3'-overhangs, requires at least 10 bases of 5'-ssDNA for helicase activity.</text>
</comment>
<gene>
    <name evidence="8" type="primary">recD</name>
    <name evidence="3" type="synonym">recD2</name>
    <name evidence="8" type="ORF">LOSG293_030420</name>
</gene>
<dbReference type="GO" id="GO:0009338">
    <property type="term" value="C:exodeoxyribonuclease V complex"/>
    <property type="evidence" value="ECO:0007669"/>
    <property type="project" value="TreeGrafter"/>
</dbReference>
<feature type="domain" description="UvrD-like helicase C-terminal" evidence="4">
    <location>
        <begin position="685"/>
        <end position="731"/>
    </location>
</feature>
<dbReference type="Pfam" id="PF13538">
    <property type="entry name" value="UvrD_C_2"/>
    <property type="match status" value="1"/>
</dbReference>
<keyword evidence="9" id="KW-1185">Reference proteome</keyword>
<dbReference type="RefSeq" id="WP_034526205.1">
    <property type="nucleotide sequence ID" value="NZ_BBJM01000003.1"/>
</dbReference>
<dbReference type="CDD" id="cd18809">
    <property type="entry name" value="SF1_C_RecD"/>
    <property type="match status" value="1"/>
</dbReference>
<evidence type="ECO:0000313" key="8">
    <source>
        <dbReference type="EMBL" id="GAK47203.1"/>
    </source>
</evidence>
<dbReference type="Pfam" id="PF23139">
    <property type="entry name" value="OB_YrrC"/>
    <property type="match status" value="1"/>
</dbReference>
<dbReference type="EMBL" id="BBJM01000003">
    <property type="protein sequence ID" value="GAK47203.1"/>
    <property type="molecule type" value="Genomic_DNA"/>
</dbReference>
<keyword evidence="2 3" id="KW-0067">ATP-binding</keyword>
<dbReference type="InterPro" id="IPR055446">
    <property type="entry name" value="RecD2_N_OB"/>
</dbReference>
<dbReference type="PANTHER" id="PTHR43788:SF6">
    <property type="entry name" value="DNA HELICASE B"/>
    <property type="match status" value="1"/>
</dbReference>
<keyword evidence="3" id="KW-0238">DNA-binding</keyword>
<dbReference type="GO" id="GO:0005524">
    <property type="term" value="F:ATP binding"/>
    <property type="evidence" value="ECO:0007669"/>
    <property type="project" value="UniProtKB-UniRule"/>
</dbReference>
<accession>A0A081BGN5</accession>
<proteinExistence type="inferred from homology"/>
<keyword evidence="3" id="KW-0413">Isomerase</keyword>
<dbReference type="InterPro" id="IPR050534">
    <property type="entry name" value="Coronavir_polyprotein_1ab"/>
</dbReference>
<dbReference type="OrthoDB" id="9803432at2"/>
<keyword evidence="3" id="KW-0347">Helicase</keyword>
<name>A0A081BGN5_9LACO</name>
<dbReference type="GO" id="GO:0003677">
    <property type="term" value="F:DNA binding"/>
    <property type="evidence" value="ECO:0007669"/>
    <property type="project" value="UniProtKB-UniRule"/>
</dbReference>
<dbReference type="NCBIfam" id="TIGR01448">
    <property type="entry name" value="recD_rel"/>
    <property type="match status" value="1"/>
</dbReference>
<dbReference type="GO" id="GO:0006310">
    <property type="term" value="P:DNA recombination"/>
    <property type="evidence" value="ECO:0007669"/>
    <property type="project" value="InterPro"/>
</dbReference>
<organism evidence="8 9">
    <name type="scientific">Secundilactobacillus oryzae JCM 18671</name>
    <dbReference type="NCBI Taxonomy" id="1291743"/>
    <lineage>
        <taxon>Bacteria</taxon>
        <taxon>Bacillati</taxon>
        <taxon>Bacillota</taxon>
        <taxon>Bacilli</taxon>
        <taxon>Lactobacillales</taxon>
        <taxon>Lactobacillaceae</taxon>
        <taxon>Secundilactobacillus</taxon>
    </lineage>
</organism>
<evidence type="ECO:0000256" key="2">
    <source>
        <dbReference type="ARBA" id="ARBA00022840"/>
    </source>
</evidence>
<dbReference type="STRING" id="1291743.LOSG293_030420"/>
<dbReference type="eggNOG" id="COG0507">
    <property type="taxonomic scope" value="Bacteria"/>
</dbReference>
<dbReference type="Pfam" id="PF14490">
    <property type="entry name" value="HHH_RecD2"/>
    <property type="match status" value="1"/>
</dbReference>
<evidence type="ECO:0000259" key="6">
    <source>
        <dbReference type="Pfam" id="PF18335"/>
    </source>
</evidence>
<dbReference type="InterPro" id="IPR027785">
    <property type="entry name" value="UvrD-like_helicase_C"/>
</dbReference>
<dbReference type="AlphaFoldDB" id="A0A081BGN5"/>
<dbReference type="Gene3D" id="2.30.30.940">
    <property type="match status" value="1"/>
</dbReference>
<dbReference type="Pfam" id="PF18335">
    <property type="entry name" value="SH3_13"/>
    <property type="match status" value="1"/>
</dbReference>
<evidence type="ECO:0000256" key="1">
    <source>
        <dbReference type="ARBA" id="ARBA00022741"/>
    </source>
</evidence>
<comment type="similarity">
    <text evidence="3">Belongs to the RecD family. RecD2 subfamily.</text>
</comment>
<dbReference type="InterPro" id="IPR029493">
    <property type="entry name" value="RecD2-like_HHH"/>
</dbReference>
<dbReference type="EC" id="5.6.2.3" evidence="3"/>
<dbReference type="GO" id="GO:0016887">
    <property type="term" value="F:ATP hydrolysis activity"/>
    <property type="evidence" value="ECO:0007669"/>
    <property type="project" value="RHEA"/>
</dbReference>
<evidence type="ECO:0000259" key="4">
    <source>
        <dbReference type="Pfam" id="PF13538"/>
    </source>
</evidence>
<reference evidence="8" key="1">
    <citation type="journal article" date="2014" name="Genome Announc.">
        <title>Draft Genome Sequence of Lactobacillus oryzae Strain SG293T.</title>
        <authorList>
            <person name="Tanizawa Y."/>
            <person name="Fujisawa T."/>
            <person name="Mochizuki T."/>
            <person name="Kaminuma E."/>
            <person name="Nakamura Y."/>
            <person name="Tohno M."/>
        </authorList>
    </citation>
    <scope>NUCLEOTIDE SEQUENCE [LARGE SCALE GENOMIC DNA]</scope>
    <source>
        <strain evidence="8">SG293</strain>
    </source>
</reference>
<feature type="domain" description="ATP-dependent RecD2 DNA helicase OB-fold" evidence="7">
    <location>
        <begin position="19"/>
        <end position="97"/>
    </location>
</feature>
<evidence type="ECO:0000259" key="7">
    <source>
        <dbReference type="Pfam" id="PF23139"/>
    </source>
</evidence>
<dbReference type="Gene3D" id="3.40.50.300">
    <property type="entry name" value="P-loop containing nucleotide triphosphate hydrolases"/>
    <property type="match status" value="2"/>
</dbReference>
<evidence type="ECO:0000313" key="9">
    <source>
        <dbReference type="Proteomes" id="UP000028700"/>
    </source>
</evidence>
<dbReference type="GO" id="GO:0043139">
    <property type="term" value="F:5'-3' DNA helicase activity"/>
    <property type="evidence" value="ECO:0007669"/>
    <property type="project" value="UniProtKB-UniRule"/>
</dbReference>
<dbReference type="PANTHER" id="PTHR43788">
    <property type="entry name" value="DNA2/NAM7 HELICASE FAMILY MEMBER"/>
    <property type="match status" value="1"/>
</dbReference>
<dbReference type="InterPro" id="IPR006345">
    <property type="entry name" value="RecD2"/>
</dbReference>
<sequence length="828" mass="91873">MAESINLFDEQPVANQGKKFVVGNVAAVFFSSPDSFYKVLLVRISETNLDWGEDEIVVIGNFAEINEETTYRFVGKQVSHPKYGSQFQAENYENETPTSRAGIISYLSGDDFPGLGKKTAEKIVDHLGLQAIDKIIKDPTSLDALGLKDKVKQTLIENLTENNGMDQIIIGLNSYGFGSQLTAKIFEKYRGETLDVLKENPYQLVEDIVGINFKRADQVASQIGIKPDDPKRVRAALLQTIEDLSMQDGDVYTSAEPLMKTTLQLLEGSRQMQINPQTVAEQLVALAQEKKVVGDEDRIYLKDLYESEWQIAEHLNRLLKDETVEAVEDSVIEKQFRVVGKQLGIEYDDSQKAALKTAINSRVFLLTGGPGTGKTTIINGLVSLYGRVHDLSLDINEYKDKPFPVLLAAPTGRAAKRMSETTGLPASTIHRLLGLTGRESSNDVDTNELEGGLLIVDEMSMVDVFLFRSLLRAIPSHMQVVLVGDKDQLPSVGPGQVFHDLLQSGELTKIELKTIYRQGDGSSIIPLAHSIKEGRLPDDFTVNQPDRSFIPCTASQMESVIGQIVTRAKAKGFSTSDIQVLAPMYRGVAGIDRLNQTIQNIMNPHTNSRQKEVEFRGQVFRIGDKVLHLVNSPENNVFNGDIGIIVGIDLASDKGNQPKSDQITIAFDQTEVTYGRNDWIRITLAYTTSIHKSQGSEFKMVILPMVPQYSRMLQRNLLYTAVTRAEKMLILLGDTNSFEQSVKNESVNRKTTLKERIQTVITGKPVEPAVTDETSHPEEAQPVAAIVPEETPLPHETRLTNDLVLSGRIDPMIGMNDVTPQQFMPKRA</sequence>
<dbReference type="Pfam" id="PF13245">
    <property type="entry name" value="AAA_19"/>
    <property type="match status" value="1"/>
</dbReference>
<feature type="domain" description="ATP-dependent RecD2 DNA helicase-like helix-hairpin-helix" evidence="5">
    <location>
        <begin position="161"/>
        <end position="252"/>
    </location>
</feature>
<evidence type="ECO:0000259" key="5">
    <source>
        <dbReference type="Pfam" id="PF14490"/>
    </source>
</evidence>
<keyword evidence="1 3" id="KW-0547">Nucleotide-binding</keyword>
<protein>
    <recommendedName>
        <fullName evidence="3">ATP-dependent RecD2 DNA helicase</fullName>
        <ecNumber evidence="3">5.6.2.3</ecNumber>
    </recommendedName>
    <alternativeName>
        <fullName evidence="3">DNA 5'-3' helicase subunit RecD2</fullName>
    </alternativeName>
</protein>
<dbReference type="GO" id="GO:0017116">
    <property type="term" value="F:single-stranded DNA helicase activity"/>
    <property type="evidence" value="ECO:0007669"/>
    <property type="project" value="TreeGrafter"/>
</dbReference>
<dbReference type="HAMAP" id="MF_01488">
    <property type="entry name" value="RecD2"/>
    <property type="match status" value="1"/>
</dbReference>
<dbReference type="InterPro" id="IPR041451">
    <property type="entry name" value="RecD2_SH13"/>
</dbReference>
<dbReference type="Gene3D" id="1.10.10.2220">
    <property type="match status" value="1"/>
</dbReference>
<dbReference type="CDD" id="cd17933">
    <property type="entry name" value="DEXSc_RecD-like"/>
    <property type="match status" value="1"/>
</dbReference>
<comment type="catalytic activity">
    <reaction evidence="3">
        <text>ATP + H2O = ADP + phosphate + H(+)</text>
        <dbReference type="Rhea" id="RHEA:13065"/>
        <dbReference type="ChEBI" id="CHEBI:15377"/>
        <dbReference type="ChEBI" id="CHEBI:15378"/>
        <dbReference type="ChEBI" id="CHEBI:30616"/>
        <dbReference type="ChEBI" id="CHEBI:43474"/>
        <dbReference type="ChEBI" id="CHEBI:456216"/>
        <dbReference type="EC" id="5.6.2.3"/>
    </reaction>
</comment>
<keyword evidence="3" id="KW-0378">Hydrolase</keyword>